<dbReference type="SUPFAM" id="SSF50978">
    <property type="entry name" value="WD40 repeat-like"/>
    <property type="match status" value="2"/>
</dbReference>
<name>A0A6A5YGN5_9PLEO</name>
<evidence type="ECO:0000256" key="5">
    <source>
        <dbReference type="ARBA" id="ARBA00022737"/>
    </source>
</evidence>
<dbReference type="PANTHER" id="PTHR14344">
    <property type="entry name" value="WD REPEAT PROTEIN"/>
    <property type="match status" value="1"/>
</dbReference>
<accession>A0A6A5YGN5</accession>
<dbReference type="EMBL" id="ML977379">
    <property type="protein sequence ID" value="KAF2105497.1"/>
    <property type="molecule type" value="Genomic_DNA"/>
</dbReference>
<dbReference type="PROSITE" id="PS50294">
    <property type="entry name" value="WD_REPEATS_REGION"/>
    <property type="match status" value="1"/>
</dbReference>
<dbReference type="InterPro" id="IPR015943">
    <property type="entry name" value="WD40/YVTN_repeat-like_dom_sf"/>
</dbReference>
<dbReference type="InterPro" id="IPR001680">
    <property type="entry name" value="WD40_rpt"/>
</dbReference>
<dbReference type="OrthoDB" id="5594999at2759"/>
<dbReference type="SUPFAM" id="SSF50969">
    <property type="entry name" value="YVTN repeat-like/Quinoprotein amine dehydrogenase"/>
    <property type="match status" value="1"/>
</dbReference>
<dbReference type="GO" id="GO:0005737">
    <property type="term" value="C:cytoplasm"/>
    <property type="evidence" value="ECO:0007669"/>
    <property type="project" value="UniProtKB-SubCell"/>
</dbReference>
<organism evidence="9 10">
    <name type="scientific">Lophiotrema nucula</name>
    <dbReference type="NCBI Taxonomy" id="690887"/>
    <lineage>
        <taxon>Eukaryota</taxon>
        <taxon>Fungi</taxon>
        <taxon>Dikarya</taxon>
        <taxon>Ascomycota</taxon>
        <taxon>Pezizomycotina</taxon>
        <taxon>Dothideomycetes</taxon>
        <taxon>Pleosporomycetidae</taxon>
        <taxon>Pleosporales</taxon>
        <taxon>Lophiotremataceae</taxon>
        <taxon>Lophiotrema</taxon>
    </lineage>
</organism>
<keyword evidence="3 7" id="KW-0853">WD repeat</keyword>
<evidence type="ECO:0000256" key="1">
    <source>
        <dbReference type="ARBA" id="ARBA00004496"/>
    </source>
</evidence>
<dbReference type="PROSITE" id="PS50082">
    <property type="entry name" value="WD_REPEATS_2"/>
    <property type="match status" value="1"/>
</dbReference>
<evidence type="ECO:0000256" key="8">
    <source>
        <dbReference type="SAM" id="MobiDB-lite"/>
    </source>
</evidence>
<feature type="region of interest" description="Disordered" evidence="8">
    <location>
        <begin position="22"/>
        <end position="43"/>
    </location>
</feature>
<feature type="repeat" description="WD" evidence="7">
    <location>
        <begin position="277"/>
        <end position="321"/>
    </location>
</feature>
<dbReference type="Gene3D" id="2.130.10.10">
    <property type="entry name" value="YVTN repeat-like/Quinoprotein amine dehydrogenase"/>
    <property type="match status" value="3"/>
</dbReference>
<keyword evidence="2" id="KW-0963">Cytoplasm</keyword>
<dbReference type="InterPro" id="IPR019775">
    <property type="entry name" value="WD40_repeat_CS"/>
</dbReference>
<evidence type="ECO:0000313" key="10">
    <source>
        <dbReference type="Proteomes" id="UP000799770"/>
    </source>
</evidence>
<evidence type="ECO:0000256" key="6">
    <source>
        <dbReference type="ARBA" id="ARBA00038255"/>
    </source>
</evidence>
<dbReference type="Proteomes" id="UP000799770">
    <property type="component" value="Unassembled WGS sequence"/>
</dbReference>
<dbReference type="InterPro" id="IPR036322">
    <property type="entry name" value="WD40_repeat_dom_sf"/>
</dbReference>
<gene>
    <name evidence="9" type="ORF">BDV96DRAFT_373220</name>
</gene>
<evidence type="ECO:0000256" key="7">
    <source>
        <dbReference type="PROSITE-ProRule" id="PRU00221"/>
    </source>
</evidence>
<dbReference type="Pfam" id="PF00400">
    <property type="entry name" value="WD40"/>
    <property type="match status" value="3"/>
</dbReference>
<dbReference type="InterPro" id="IPR051973">
    <property type="entry name" value="tRNA_Anticodon_Mtase-Reg"/>
</dbReference>
<evidence type="ECO:0000313" key="9">
    <source>
        <dbReference type="EMBL" id="KAF2105497.1"/>
    </source>
</evidence>
<dbReference type="InterPro" id="IPR011044">
    <property type="entry name" value="Quino_amine_DH_bsu"/>
</dbReference>
<keyword evidence="10" id="KW-1185">Reference proteome</keyword>
<dbReference type="PANTHER" id="PTHR14344:SF3">
    <property type="entry name" value="WD REPEAT-CONTAINING PROTEIN 6"/>
    <property type="match status" value="1"/>
</dbReference>
<keyword evidence="5" id="KW-0677">Repeat</keyword>
<evidence type="ECO:0000256" key="3">
    <source>
        <dbReference type="ARBA" id="ARBA00022574"/>
    </source>
</evidence>
<comment type="similarity">
    <text evidence="6">Belongs to the WD repeat WDR6 family.</text>
</comment>
<protein>
    <submittedName>
        <fullName evidence="9">WD domain-containing protein</fullName>
    </submittedName>
</protein>
<sequence>MHQREMRQPYAVKILATSRKLRAPSRGFASPARHLHQPPPRADSTPKFCFQLLAAIDPSFSMSPALHHDLTRVPVTAIASCGPLLLAAEGPFLLVYHGQSLSFVLRQRIFQAQAIHGIVAQSKGIEHAEIVIWGGSFLRALKISLGPTSRGFDKLPENAVQLSPTAKASDWILDLASHPYSTEDDGENNDIVCAAVTAHNALLEVIITGTPSTNGSLDVVIAELTSSSKSILYSAHLIWHGPDLILIAAGTAFGEIIFWSWTRQSDADTSSRVHRVFLGHEGSIFGVRISPELQPLPDQKSQRLLASCSDDRTIRLWDLSSISLQEDGNLRLEGTNDIERTDHTGFSNASYDQDLASSACLAIGWGHLSRVWQVYFLDRESSSDTLCLRSTGEDATSRLWSLSRKDQALKEGVEPSFDLKLVETAALHIGKNIWSSDLHASPSDSCAVITGGADSKISSHPPGVIFGRRQASALSEYTVQNVFTMSEASSSALTTPSGSLQHKSSAKSEFIRSYAFIGSSSFLLTTNTGRVYIESAGATSNTADTGVISSSQALGQFDDLYGYSICASEPSMRVGFVAGARGTLYCHQSADSTLRKLLTIEGKVGSMFTTKIPVEPSLVVLLVPIMGQKEAQLFYVDIATAEAQVPRQVAVPISTLLTGSSITAMTYIRGIDGRDHLVIGFRRGTLAFYNVPCGRIGSRTDSSSLATIYRIIEHVHGKETITALSWVPSTNHDSGPFSALHGHIVSVGRNGSLVMHHVDLFINSVTLVHDLPLPFGPNIEGFHFHNDHLVVYGFSSTKFVAYDTTAEEEVMSVDTGGAHRSWAYQPNTAIEGGGTLVWTRASNMRVFKQNGSNHNVIRPGGHGREIKAVSISPASPNGPTRRLVATGAEDTDVKLFEYVDGDVYCRQTLRKHTTGIQHLQWSQDSEYLFSSGGCEEFYIWRIRHSNPDLGIQVICESVCMPESEHSDLRIMSFDIRKRDSSSGYIIALVFSDSTIRVYSYDQMAAVKWNALATGVYFTSCLTQCVFLSPTTLLTAGTDGHAVLWPLHDTVLRPHQSDTLPPTTLKWEQPARIHQSTSKTLDTYAINEETTLIISGGDDSSIAFLLVSAAQKAASYAYPPVIVVRAHASAVTACSILNHDGRIFVLTSGNDQWVRLWEVIVRTAHGAGEDPLEIRRVGRTKTNVADVSSMAVLECGDGAAKVMICGVGMEVVRVEWE</sequence>
<reference evidence="9" key="1">
    <citation type="journal article" date="2020" name="Stud. Mycol.">
        <title>101 Dothideomycetes genomes: a test case for predicting lifestyles and emergence of pathogens.</title>
        <authorList>
            <person name="Haridas S."/>
            <person name="Albert R."/>
            <person name="Binder M."/>
            <person name="Bloem J."/>
            <person name="Labutti K."/>
            <person name="Salamov A."/>
            <person name="Andreopoulos B."/>
            <person name="Baker S."/>
            <person name="Barry K."/>
            <person name="Bills G."/>
            <person name="Bluhm B."/>
            <person name="Cannon C."/>
            <person name="Castanera R."/>
            <person name="Culley D."/>
            <person name="Daum C."/>
            <person name="Ezra D."/>
            <person name="Gonzalez J."/>
            <person name="Henrissat B."/>
            <person name="Kuo A."/>
            <person name="Liang C."/>
            <person name="Lipzen A."/>
            <person name="Lutzoni F."/>
            <person name="Magnuson J."/>
            <person name="Mondo S."/>
            <person name="Nolan M."/>
            <person name="Ohm R."/>
            <person name="Pangilinan J."/>
            <person name="Park H.-J."/>
            <person name="Ramirez L."/>
            <person name="Alfaro M."/>
            <person name="Sun H."/>
            <person name="Tritt A."/>
            <person name="Yoshinaga Y."/>
            <person name="Zwiers L.-H."/>
            <person name="Turgeon B."/>
            <person name="Goodwin S."/>
            <person name="Spatafora J."/>
            <person name="Crous P."/>
            <person name="Grigoriev I."/>
        </authorList>
    </citation>
    <scope>NUCLEOTIDE SEQUENCE</scope>
    <source>
        <strain evidence="9">CBS 627.86</strain>
    </source>
</reference>
<dbReference type="SMART" id="SM00320">
    <property type="entry name" value="WD40"/>
    <property type="match status" value="7"/>
</dbReference>
<comment type="subcellular location">
    <subcellularLocation>
        <location evidence="1">Cytoplasm</location>
    </subcellularLocation>
</comment>
<dbReference type="AlphaFoldDB" id="A0A6A5YGN5"/>
<proteinExistence type="inferred from homology"/>
<dbReference type="PROSITE" id="PS00678">
    <property type="entry name" value="WD_REPEATS_1"/>
    <property type="match status" value="2"/>
</dbReference>
<evidence type="ECO:0000256" key="4">
    <source>
        <dbReference type="ARBA" id="ARBA00022694"/>
    </source>
</evidence>
<evidence type="ECO:0000256" key="2">
    <source>
        <dbReference type="ARBA" id="ARBA00022490"/>
    </source>
</evidence>
<keyword evidence="4" id="KW-0819">tRNA processing</keyword>
<dbReference type="GO" id="GO:0030488">
    <property type="term" value="P:tRNA methylation"/>
    <property type="evidence" value="ECO:0007669"/>
    <property type="project" value="TreeGrafter"/>
</dbReference>